<accession>A0A7K4NN81</accession>
<comment type="caution">
    <text evidence="1">The sequence shown here is derived from an EMBL/GenBank/DDBJ whole genome shotgun (WGS) entry which is preliminary data.</text>
</comment>
<proteinExistence type="predicted"/>
<dbReference type="AlphaFoldDB" id="A0A7K4NN81"/>
<name>A0A7K4NN81_9ARCH</name>
<reference evidence="1 2" key="1">
    <citation type="journal article" date="2019" name="Environ. Microbiol.">
        <title>Genomics insights into ecotype formation of ammonia-oxidizing archaea in the deep ocean.</title>
        <authorList>
            <person name="Wang Y."/>
            <person name="Huang J.M."/>
            <person name="Cui G.J."/>
            <person name="Nunoura T."/>
            <person name="Takaki Y."/>
            <person name="Li W.L."/>
            <person name="Li J."/>
            <person name="Gao Z.M."/>
            <person name="Takai K."/>
            <person name="Zhang A.Q."/>
            <person name="Stepanauskas R."/>
        </authorList>
    </citation>
    <scope>NUCLEOTIDE SEQUENCE [LARGE SCALE GENOMIC DNA]</scope>
    <source>
        <strain evidence="1 2">N8</strain>
    </source>
</reference>
<dbReference type="Proteomes" id="UP000529843">
    <property type="component" value="Unassembled WGS sequence"/>
</dbReference>
<sequence>MTKHIANGEKIKEAIRLLDNLERDREGFSTDWTGTRIAEIKKILEK</sequence>
<evidence type="ECO:0000313" key="2">
    <source>
        <dbReference type="Proteomes" id="UP000529843"/>
    </source>
</evidence>
<dbReference type="EMBL" id="JACAST010000014">
    <property type="protein sequence ID" value="NWK02150.1"/>
    <property type="molecule type" value="Genomic_DNA"/>
</dbReference>
<evidence type="ECO:0000313" key="1">
    <source>
        <dbReference type="EMBL" id="NWK02150.1"/>
    </source>
</evidence>
<gene>
    <name evidence="1" type="ORF">HX804_02430</name>
</gene>
<organism evidence="1 2">
    <name type="scientific">Marine Group I thaumarchaeote</name>
    <dbReference type="NCBI Taxonomy" id="2511932"/>
    <lineage>
        <taxon>Archaea</taxon>
        <taxon>Nitrososphaerota</taxon>
        <taxon>Marine Group I</taxon>
    </lineage>
</organism>
<protein>
    <submittedName>
        <fullName evidence="1">Uncharacterized protein</fullName>
    </submittedName>
</protein>